<organism evidence="2 3">
    <name type="scientific">Mesorhizobium wenxiniae</name>
    <dbReference type="NCBI Taxonomy" id="2014805"/>
    <lineage>
        <taxon>Bacteria</taxon>
        <taxon>Pseudomonadati</taxon>
        <taxon>Pseudomonadota</taxon>
        <taxon>Alphaproteobacteria</taxon>
        <taxon>Hyphomicrobiales</taxon>
        <taxon>Phyllobacteriaceae</taxon>
        <taxon>Mesorhizobium</taxon>
    </lineage>
</organism>
<sequence>MVRRWGRVMNGTHYSGLNGFVFLGREAKRRFVKPIGQVNFWTYLVLAIFSLGGLPIYIEWFRMTNSPAHNVDGVKLALFTVFPAIMGASAVQLVLDKDNSPIRMAGLGSLVLCFVVTFTLIANIFSIPDKWSIITGILFCLLAVLTWWVANGLDPIFEDTIRPDDSVGGDVKAKLDGDLNGIKA</sequence>
<feature type="transmembrane region" description="Helical" evidence="1">
    <location>
        <begin position="107"/>
        <end position="125"/>
    </location>
</feature>
<accession>A0A271KM59</accession>
<keyword evidence="1" id="KW-0472">Membrane</keyword>
<feature type="transmembrane region" description="Helical" evidence="1">
    <location>
        <begin position="78"/>
        <end position="95"/>
    </location>
</feature>
<feature type="transmembrane region" description="Helical" evidence="1">
    <location>
        <begin position="38"/>
        <end position="58"/>
    </location>
</feature>
<proteinExistence type="predicted"/>
<name>A0A271KM59_9HYPH</name>
<dbReference type="Proteomes" id="UP000215931">
    <property type="component" value="Unassembled WGS sequence"/>
</dbReference>
<protein>
    <submittedName>
        <fullName evidence="2">Uncharacterized protein</fullName>
    </submittedName>
</protein>
<evidence type="ECO:0000313" key="2">
    <source>
        <dbReference type="EMBL" id="PAP96931.1"/>
    </source>
</evidence>
<evidence type="ECO:0000313" key="3">
    <source>
        <dbReference type="Proteomes" id="UP000215931"/>
    </source>
</evidence>
<comment type="caution">
    <text evidence="2">The sequence shown here is derived from an EMBL/GenBank/DDBJ whole genome shotgun (WGS) entry which is preliminary data.</text>
</comment>
<dbReference type="AlphaFoldDB" id="A0A271KM59"/>
<evidence type="ECO:0000256" key="1">
    <source>
        <dbReference type="SAM" id="Phobius"/>
    </source>
</evidence>
<gene>
    <name evidence="2" type="ORF">CIT31_04380</name>
</gene>
<keyword evidence="1" id="KW-1133">Transmembrane helix</keyword>
<reference evidence="2 3" key="1">
    <citation type="submission" date="2017-08" db="EMBL/GenBank/DDBJ databases">
        <title>Mesorhizobium wenxinae sp. nov., a novel rhizobial species isolated from root nodules of chickpea (Cicer arietinum L.).</title>
        <authorList>
            <person name="Zhang J."/>
        </authorList>
    </citation>
    <scope>NUCLEOTIDE SEQUENCE [LARGE SCALE GENOMIC DNA]</scope>
    <source>
        <strain evidence="3">WYCCWR 10019</strain>
    </source>
</reference>
<keyword evidence="3" id="KW-1185">Reference proteome</keyword>
<dbReference type="EMBL" id="NPKH01000011">
    <property type="protein sequence ID" value="PAP96931.1"/>
    <property type="molecule type" value="Genomic_DNA"/>
</dbReference>
<feature type="transmembrane region" description="Helical" evidence="1">
    <location>
        <begin position="131"/>
        <end position="150"/>
    </location>
</feature>
<keyword evidence="1" id="KW-0812">Transmembrane</keyword>